<keyword evidence="2" id="KW-1185">Reference proteome</keyword>
<evidence type="ECO:0000313" key="2">
    <source>
        <dbReference type="Proteomes" id="UP000193006"/>
    </source>
</evidence>
<evidence type="ECO:0000313" key="1">
    <source>
        <dbReference type="EMBL" id="ARK29683.1"/>
    </source>
</evidence>
<dbReference type="STRING" id="199441.BkAM31D_07310"/>
<protein>
    <submittedName>
        <fullName evidence="1">Uncharacterized protein</fullName>
    </submittedName>
</protein>
<reference evidence="1 2" key="1">
    <citation type="submission" date="2017-04" db="EMBL/GenBank/DDBJ databases">
        <title>Bacillus krulwichiae AM31D Genome sequencing and assembly.</title>
        <authorList>
            <person name="Krulwich T.A."/>
            <person name="Anastor L."/>
            <person name="Ehrlich R."/>
            <person name="Ehrlich G.D."/>
            <person name="Janto B."/>
        </authorList>
    </citation>
    <scope>NUCLEOTIDE SEQUENCE [LARGE SCALE GENOMIC DNA]</scope>
    <source>
        <strain evidence="1 2">AM31D</strain>
    </source>
</reference>
<gene>
    <name evidence="1" type="ORF">BkAM31D_07310</name>
</gene>
<dbReference type="KEGG" id="bkw:BkAM31D_07310"/>
<name>A0A1X9MC04_9BACI</name>
<dbReference type="EMBL" id="CP020814">
    <property type="protein sequence ID" value="ARK29683.1"/>
    <property type="molecule type" value="Genomic_DNA"/>
</dbReference>
<dbReference type="Proteomes" id="UP000193006">
    <property type="component" value="Chromosome"/>
</dbReference>
<sequence>MKEIQNRLLLLTDFIEEIDSLLEDIPNLKIKHFALEAKALDASELKDFNLAKRYMLLLCMIYRSKISAIDSLVEMFLKRVRTIHNKGKEELELLREKHRSKTENLISVLAEVLNATSINENDTLTGQKIRELLGRRGGIDALKEDCESISSYNGNNYLPL</sequence>
<accession>A0A1X9MC04</accession>
<dbReference type="AlphaFoldDB" id="A0A1X9MC04"/>
<organism evidence="1 2">
    <name type="scientific">Halalkalibacter krulwichiae</name>
    <dbReference type="NCBI Taxonomy" id="199441"/>
    <lineage>
        <taxon>Bacteria</taxon>
        <taxon>Bacillati</taxon>
        <taxon>Bacillota</taxon>
        <taxon>Bacilli</taxon>
        <taxon>Bacillales</taxon>
        <taxon>Bacillaceae</taxon>
        <taxon>Halalkalibacter</taxon>
    </lineage>
</organism>
<proteinExistence type="predicted"/>